<feature type="compositionally biased region" description="Low complexity" evidence="9">
    <location>
        <begin position="78"/>
        <end position="94"/>
    </location>
</feature>
<comment type="similarity">
    <text evidence="3">Belongs to the Ena/VASP family.</text>
</comment>
<feature type="compositionally biased region" description="Pro residues" evidence="9">
    <location>
        <begin position="783"/>
        <end position="792"/>
    </location>
</feature>
<dbReference type="Gene3D" id="1.20.5.1160">
    <property type="entry name" value="Vasodilator-stimulated phosphoprotein"/>
    <property type="match status" value="1"/>
</dbReference>
<feature type="region of interest" description="Disordered" evidence="9">
    <location>
        <begin position="554"/>
        <end position="646"/>
    </location>
</feature>
<feature type="compositionally biased region" description="Polar residues" evidence="9">
    <location>
        <begin position="658"/>
        <end position="681"/>
    </location>
</feature>
<protein>
    <submittedName>
        <fullName evidence="12">Protein enabled isoform X1</fullName>
    </submittedName>
</protein>
<evidence type="ECO:0000313" key="12">
    <source>
        <dbReference type="RefSeq" id="XP_011206075.2"/>
    </source>
</evidence>
<organism evidence="11 12">
    <name type="scientific">Bactrocera dorsalis</name>
    <name type="common">Oriental fruit fly</name>
    <name type="synonym">Dacus dorsalis</name>
    <dbReference type="NCBI Taxonomy" id="27457"/>
    <lineage>
        <taxon>Eukaryota</taxon>
        <taxon>Metazoa</taxon>
        <taxon>Ecdysozoa</taxon>
        <taxon>Arthropoda</taxon>
        <taxon>Hexapoda</taxon>
        <taxon>Insecta</taxon>
        <taxon>Pterygota</taxon>
        <taxon>Neoptera</taxon>
        <taxon>Endopterygota</taxon>
        <taxon>Diptera</taxon>
        <taxon>Brachycera</taxon>
        <taxon>Muscomorpha</taxon>
        <taxon>Tephritoidea</taxon>
        <taxon>Tephritidae</taxon>
        <taxon>Bactrocera</taxon>
        <taxon>Bactrocera</taxon>
    </lineage>
</organism>
<evidence type="ECO:0000256" key="7">
    <source>
        <dbReference type="ARBA" id="ARBA00023212"/>
    </source>
</evidence>
<keyword evidence="8" id="KW-0966">Cell projection</keyword>
<keyword evidence="7" id="KW-0206">Cytoskeleton</keyword>
<dbReference type="SMART" id="SM00461">
    <property type="entry name" value="WH1"/>
    <property type="match status" value="1"/>
</dbReference>
<reference evidence="12" key="1">
    <citation type="submission" date="2025-08" db="UniProtKB">
        <authorList>
            <consortium name="RefSeq"/>
        </authorList>
    </citation>
    <scope>IDENTIFICATION</scope>
    <source>
        <tissue evidence="12">Adult</tissue>
    </source>
</reference>
<evidence type="ECO:0000256" key="4">
    <source>
        <dbReference type="ARBA" id="ARBA00022490"/>
    </source>
</evidence>
<dbReference type="SUPFAM" id="SSF118370">
    <property type="entry name" value="Vasodilator-stimulated phosphoprotein, VASP, tetramerisation domain"/>
    <property type="match status" value="1"/>
</dbReference>
<evidence type="ECO:0000256" key="9">
    <source>
        <dbReference type="SAM" id="MobiDB-lite"/>
    </source>
</evidence>
<keyword evidence="5" id="KW-0729">SH3-binding</keyword>
<dbReference type="RefSeq" id="XP_011206075.2">
    <property type="nucleotide sequence ID" value="XM_011207773.4"/>
</dbReference>
<feature type="compositionally biased region" description="Polar residues" evidence="9">
    <location>
        <begin position="554"/>
        <end position="569"/>
    </location>
</feature>
<dbReference type="InterPro" id="IPR000697">
    <property type="entry name" value="WH1/EVH1_dom"/>
</dbReference>
<evidence type="ECO:0000313" key="11">
    <source>
        <dbReference type="Proteomes" id="UP001652620"/>
    </source>
</evidence>
<dbReference type="GO" id="GO:0005829">
    <property type="term" value="C:cytosol"/>
    <property type="evidence" value="ECO:0007669"/>
    <property type="project" value="UniProtKB-ARBA"/>
</dbReference>
<dbReference type="GO" id="GO:0005856">
    <property type="term" value="C:cytoskeleton"/>
    <property type="evidence" value="ECO:0007669"/>
    <property type="project" value="UniProtKB-SubCell"/>
</dbReference>
<dbReference type="GO" id="GO:0030027">
    <property type="term" value="C:lamellipodium"/>
    <property type="evidence" value="ECO:0007669"/>
    <property type="project" value="UniProtKB-SubCell"/>
</dbReference>
<feature type="region of interest" description="Disordered" evidence="9">
    <location>
        <begin position="66"/>
        <end position="107"/>
    </location>
</feature>
<feature type="compositionally biased region" description="Basic residues" evidence="9">
    <location>
        <begin position="1"/>
        <end position="16"/>
    </location>
</feature>
<dbReference type="GO" id="GO:0030054">
    <property type="term" value="C:cell junction"/>
    <property type="evidence" value="ECO:0007669"/>
    <property type="project" value="UniProtKB-ARBA"/>
</dbReference>
<evidence type="ECO:0000256" key="8">
    <source>
        <dbReference type="ARBA" id="ARBA00023273"/>
    </source>
</evidence>
<keyword evidence="11" id="KW-1185">Reference proteome</keyword>
<dbReference type="InParanoid" id="A0A6I9V3V8"/>
<dbReference type="KEGG" id="bdr:105228113"/>
<dbReference type="Proteomes" id="UP001652620">
    <property type="component" value="Unplaced"/>
</dbReference>
<dbReference type="AlphaFoldDB" id="A0A6I9V3V8"/>
<feature type="compositionally biased region" description="Polar residues" evidence="9">
    <location>
        <begin position="722"/>
        <end position="733"/>
    </location>
</feature>
<feature type="compositionally biased region" description="Pro residues" evidence="9">
    <location>
        <begin position="827"/>
        <end position="849"/>
    </location>
</feature>
<feature type="compositionally biased region" description="Gly residues" evidence="9">
    <location>
        <begin position="762"/>
        <end position="771"/>
    </location>
</feature>
<dbReference type="PANTHER" id="PTHR11202:SF22">
    <property type="entry name" value="PROTEIN ENABLED"/>
    <property type="match status" value="1"/>
</dbReference>
<dbReference type="Gene3D" id="2.30.29.30">
    <property type="entry name" value="Pleckstrin-homology domain (PH domain)/Phosphotyrosine-binding domain (PTB)"/>
    <property type="match status" value="1"/>
</dbReference>
<feature type="compositionally biased region" description="Low complexity" evidence="9">
    <location>
        <begin position="772"/>
        <end position="782"/>
    </location>
</feature>
<dbReference type="CDD" id="cd01207">
    <property type="entry name" value="EVH1_Ena_VASP-like"/>
    <property type="match status" value="1"/>
</dbReference>
<dbReference type="GO" id="GO:0003779">
    <property type="term" value="F:actin binding"/>
    <property type="evidence" value="ECO:0007669"/>
    <property type="project" value="UniProtKB-KW"/>
</dbReference>
<feature type="compositionally biased region" description="Gly residues" evidence="9">
    <location>
        <begin position="709"/>
        <end position="719"/>
    </location>
</feature>
<dbReference type="SUPFAM" id="SSF50729">
    <property type="entry name" value="PH domain-like"/>
    <property type="match status" value="1"/>
</dbReference>
<dbReference type="InterPro" id="IPR014885">
    <property type="entry name" value="VASP_tetra"/>
</dbReference>
<dbReference type="FunCoup" id="A0A6I9V3V8">
    <property type="interactions" value="187"/>
</dbReference>
<evidence type="ECO:0000259" key="10">
    <source>
        <dbReference type="PROSITE" id="PS50229"/>
    </source>
</evidence>
<name>A0A6I9V3V8_BACDO</name>
<dbReference type="GO" id="GO:0017124">
    <property type="term" value="F:SH3 domain binding"/>
    <property type="evidence" value="ECO:0007669"/>
    <property type="project" value="UniProtKB-KW"/>
</dbReference>
<feature type="region of interest" description="Disordered" evidence="9">
    <location>
        <begin position="147"/>
        <end position="167"/>
    </location>
</feature>
<feature type="compositionally biased region" description="Basic and acidic residues" evidence="9">
    <location>
        <begin position="927"/>
        <end position="946"/>
    </location>
</feature>
<evidence type="ECO:0000256" key="5">
    <source>
        <dbReference type="ARBA" id="ARBA00023036"/>
    </source>
</evidence>
<feature type="compositionally biased region" description="Low complexity" evidence="9">
    <location>
        <begin position="734"/>
        <end position="757"/>
    </location>
</feature>
<accession>A0A6I9V3V8</accession>
<dbReference type="PANTHER" id="PTHR11202">
    <property type="entry name" value="SPROUTY-RELATED, EVH1 DOMAIN-CONTAINING PROTEIN FAMILY MEMBER"/>
    <property type="match status" value="1"/>
</dbReference>
<dbReference type="Pfam" id="PF08776">
    <property type="entry name" value="VASP_tetra"/>
    <property type="match status" value="1"/>
</dbReference>
<keyword evidence="4" id="KW-0963">Cytoplasm</keyword>
<feature type="compositionally biased region" description="Low complexity" evidence="9">
    <location>
        <begin position="153"/>
        <end position="167"/>
    </location>
</feature>
<dbReference type="OrthoDB" id="31170at2759"/>
<feature type="compositionally biased region" description="Low complexity" evidence="9">
    <location>
        <begin position="957"/>
        <end position="978"/>
    </location>
</feature>
<evidence type="ECO:0000256" key="2">
    <source>
        <dbReference type="ARBA" id="ARBA00004510"/>
    </source>
</evidence>
<evidence type="ECO:0000256" key="1">
    <source>
        <dbReference type="ARBA" id="ARBA00004245"/>
    </source>
</evidence>
<evidence type="ECO:0000256" key="3">
    <source>
        <dbReference type="ARBA" id="ARBA00009785"/>
    </source>
</evidence>
<proteinExistence type="inferred from homology"/>
<gene>
    <name evidence="12" type="primary">LOC105228113</name>
</gene>
<feature type="compositionally biased region" description="Pro residues" evidence="9">
    <location>
        <begin position="688"/>
        <end position="706"/>
    </location>
</feature>
<dbReference type="GeneID" id="105228113"/>
<evidence type="ECO:0000256" key="6">
    <source>
        <dbReference type="ARBA" id="ARBA00023203"/>
    </source>
</evidence>
<dbReference type="InterPro" id="IPR038023">
    <property type="entry name" value="VASP_sf"/>
</dbReference>
<feature type="domain" description="WH1" evidence="10">
    <location>
        <begin position="386"/>
        <end position="499"/>
    </location>
</feature>
<dbReference type="Pfam" id="PF00568">
    <property type="entry name" value="WH1"/>
    <property type="match status" value="1"/>
</dbReference>
<dbReference type="InterPro" id="IPR011993">
    <property type="entry name" value="PH-like_dom_sf"/>
</dbReference>
<comment type="subcellular location">
    <subcellularLocation>
        <location evidence="2">Cell projection</location>
        <location evidence="2">Lamellipodium</location>
    </subcellularLocation>
    <subcellularLocation>
        <location evidence="1">Cytoplasm</location>
        <location evidence="1">Cytoskeleton</location>
    </subcellularLocation>
</comment>
<keyword evidence="6" id="KW-0009">Actin-binding</keyword>
<feature type="compositionally biased region" description="Low complexity" evidence="9">
    <location>
        <begin position="629"/>
        <end position="644"/>
    </location>
</feature>
<feature type="region of interest" description="Disordered" evidence="9">
    <location>
        <begin position="1"/>
        <end position="22"/>
    </location>
</feature>
<feature type="region of interest" description="Disordered" evidence="9">
    <location>
        <begin position="658"/>
        <end position="993"/>
    </location>
</feature>
<dbReference type="PROSITE" id="PS50229">
    <property type="entry name" value="WH1"/>
    <property type="match status" value="1"/>
</dbReference>
<feature type="compositionally biased region" description="Low complexity" evidence="9">
    <location>
        <begin position="588"/>
        <end position="614"/>
    </location>
</feature>
<sequence length="1045" mass="111615">MKKLYAKASFKSKKPSNKNVNEDCVDSDIYINKPQHGPIILAYQSGPAQQQAQQNPADIDVNTATMRRKHRKSTSEVAQSAANAPAASNADESFFPPPPSRTPSSASSLSASNLAIARLYQPDDSHYYYSIQELQQLNMLDHRHPHFHRHQQHQLLHQSNSASASATAAAAAAPTTTFYEHHKLVLQLPMAATTPTATSPIYEAPQIVNNANEGGGGACSLDYNYNAHHPAPRSYLAAGGIDGHDLDKDNDFMMDSDGRIAGFGSLPIVEAEINARRLGSSPLSSTSQRSSALSFNNLRKLQHTHSMPSICVRSGDRSEGIEDTADDDYDGYEIGALQQLHEYRQQQQQQMQRQQAQHNQHFYPQPTRHNSVKANLISNWPTTANAGYISEQSIIGARASVMVYDDNLKRWLPSGTSAGLSKVQIYHHQQNNTFRIVGRKLQDHEVVINCSILKGLKYNQATPTFHQWRDSKFVYGLNFSSQHDAEAFARAMVHALDVLSGRLANNPVMGGAMGMGGIPTNGNGFEEDMGYRTMTSEDAAILRQQQQITGQITPSAQTPTSQANQNNIPQSPPTPQGHHRTSRNSLSAPAAPQPQQMTIPQQQPQPPYGQAGQPNGLQQQTHIPPVPGQPQYHAPQQMQQAPQASHVYSAQQLVNAGYPPQSQYQPSHFMLSNSNPNLNLHQYSQQQQPPPQCIPGAPQPPMPPPHQNGIGGGGGGGGPIYVSSSQSQPALPTSVSSSSGVYGGQPIQMQQPPQQAPSGVLQNGGGSGGVGVAAVAGAAAAAAPPPPPPPPFGGIGAPAPPMMGGSSVPPAPMPPPANVNRSAPQAPAAPPPPPAAAAAPPPPPPPPAGGAPSSKKDDPQADLMGSLAAQLQQAKLKKNKPTAAPTENSGSSTSSGGSGNYGTIGRSSTGMASMMDEMAKTLARRRAQAEKKEPEVEPEVKQRPWEKSNTLPHKLGSSSSNTNCNASSNNTSNSGSESPRPMRKRFGSASEETILKQVNGDGLSLALSSTELDTLKADILKEIRSEIQKVKQEIIEVIKSEFNRR</sequence>